<evidence type="ECO:0000313" key="3">
    <source>
        <dbReference type="EMBL" id="KAE8394343.1"/>
    </source>
</evidence>
<feature type="transmembrane region" description="Helical" evidence="2">
    <location>
        <begin position="75"/>
        <end position="101"/>
    </location>
</feature>
<evidence type="ECO:0000256" key="2">
    <source>
        <dbReference type="SAM" id="Phobius"/>
    </source>
</evidence>
<reference evidence="3" key="1">
    <citation type="submission" date="2019-04" db="EMBL/GenBank/DDBJ databases">
        <title>Friends and foes A comparative genomics studyof 23 Aspergillus species from section Flavi.</title>
        <authorList>
            <consortium name="DOE Joint Genome Institute"/>
            <person name="Kjaerbolling I."/>
            <person name="Vesth T."/>
            <person name="Frisvad J.C."/>
            <person name="Nybo J.L."/>
            <person name="Theobald S."/>
            <person name="Kildgaard S."/>
            <person name="Isbrandt T."/>
            <person name="Kuo A."/>
            <person name="Sato A."/>
            <person name="Lyhne E.K."/>
            <person name="Kogle M.E."/>
            <person name="Wiebenga A."/>
            <person name="Kun R.S."/>
            <person name="Lubbers R.J."/>
            <person name="Makela M.R."/>
            <person name="Barry K."/>
            <person name="Chovatia M."/>
            <person name="Clum A."/>
            <person name="Daum C."/>
            <person name="Haridas S."/>
            <person name="He G."/>
            <person name="LaButti K."/>
            <person name="Lipzen A."/>
            <person name="Mondo S."/>
            <person name="Riley R."/>
            <person name="Salamov A."/>
            <person name="Simmons B.A."/>
            <person name="Magnuson J.K."/>
            <person name="Henrissat B."/>
            <person name="Mortensen U.H."/>
            <person name="Larsen T.O."/>
            <person name="Devries R.P."/>
            <person name="Grigoriev I.V."/>
            <person name="Machida M."/>
            <person name="Baker S.E."/>
            <person name="Andersen M.R."/>
        </authorList>
    </citation>
    <scope>NUCLEOTIDE SEQUENCE [LARGE SCALE GENOMIC DNA]</scope>
    <source>
        <strain evidence="3">IBT 14317</strain>
    </source>
</reference>
<protein>
    <recommendedName>
        <fullName evidence="4">Tetraspanin Tsp3</fullName>
    </recommendedName>
</protein>
<dbReference type="OrthoDB" id="71600at2759"/>
<proteinExistence type="predicted"/>
<dbReference type="SUPFAM" id="SSF48652">
    <property type="entry name" value="Tetraspanin"/>
    <property type="match status" value="1"/>
</dbReference>
<dbReference type="Proteomes" id="UP000326877">
    <property type="component" value="Unassembled WGS sequence"/>
</dbReference>
<keyword evidence="2" id="KW-1133">Transmembrane helix</keyword>
<feature type="transmembrane region" description="Helical" evidence="2">
    <location>
        <begin position="178"/>
        <end position="199"/>
    </location>
</feature>
<evidence type="ECO:0008006" key="4">
    <source>
        <dbReference type="Google" id="ProtNLM"/>
    </source>
</evidence>
<gene>
    <name evidence="3" type="ORF">BDV23DRAFT_12031</name>
</gene>
<feature type="region of interest" description="Disordered" evidence="1">
    <location>
        <begin position="218"/>
        <end position="259"/>
    </location>
</feature>
<name>A0A5N7CLJ6_PETAA</name>
<keyword evidence="2" id="KW-0472">Membrane</keyword>
<accession>A0A5N7CLJ6</accession>
<dbReference type="EMBL" id="ML735224">
    <property type="protein sequence ID" value="KAE8394343.1"/>
    <property type="molecule type" value="Genomic_DNA"/>
</dbReference>
<organism evidence="3">
    <name type="scientific">Petromyces alliaceus</name>
    <name type="common">Aspergillus alliaceus</name>
    <dbReference type="NCBI Taxonomy" id="209559"/>
    <lineage>
        <taxon>Eukaryota</taxon>
        <taxon>Fungi</taxon>
        <taxon>Dikarya</taxon>
        <taxon>Ascomycota</taxon>
        <taxon>Pezizomycotina</taxon>
        <taxon>Eurotiomycetes</taxon>
        <taxon>Eurotiomycetidae</taxon>
        <taxon>Eurotiales</taxon>
        <taxon>Aspergillaceae</taxon>
        <taxon>Aspergillus</taxon>
        <taxon>Aspergillus subgen. Circumdati</taxon>
    </lineage>
</organism>
<dbReference type="AlphaFoldDB" id="A0A5N7CLJ6"/>
<dbReference type="InterPro" id="IPR008952">
    <property type="entry name" value="Tetraspanin_EC2_sf"/>
</dbReference>
<evidence type="ECO:0000256" key="1">
    <source>
        <dbReference type="SAM" id="MobiDB-lite"/>
    </source>
</evidence>
<sequence length="259" mass="28913">MQLLLGFLFLCTAVSLILGAIAWARTTRFYLPLPLPLTATTAILPVLAPFLLFISKFLSNPPTTGTNTPTLRHRLIASIVSYLLTILPSGLATVALTYLVAPDLLLCQLNNQWQSYFHNKDSRAIRAIQDSLHCCGFRSTKDRAWPFKGGANGDDACVRQIGYDRACLEPWQQEDKSAAWMVFWAAVLVLVIQIASTYVSREPGWMRRTEANRFIRISSAEDHEETGDDTRANGAVGDSRPTHQLPQPGQSMYDDAWDR</sequence>
<feature type="transmembrane region" description="Helical" evidence="2">
    <location>
        <begin position="35"/>
        <end position="54"/>
    </location>
</feature>
<dbReference type="GO" id="GO:0016020">
    <property type="term" value="C:membrane"/>
    <property type="evidence" value="ECO:0007669"/>
    <property type="project" value="InterPro"/>
</dbReference>
<keyword evidence="2" id="KW-0812">Transmembrane</keyword>